<name>A0A0D3J264_EMIH1</name>
<dbReference type="InterPro" id="IPR002934">
    <property type="entry name" value="Polymerase_NTP_transf_dom"/>
</dbReference>
<dbReference type="GO" id="GO:0016779">
    <property type="term" value="F:nucleotidyltransferase activity"/>
    <property type="evidence" value="ECO:0007669"/>
    <property type="project" value="InterPro"/>
</dbReference>
<evidence type="ECO:0000259" key="1">
    <source>
        <dbReference type="Pfam" id="PF01909"/>
    </source>
</evidence>
<dbReference type="HOGENOM" id="CLU_869970_0_0_1"/>
<dbReference type="RefSeq" id="XP_005770028.1">
    <property type="nucleotide sequence ID" value="XM_005769971.1"/>
</dbReference>
<keyword evidence="3" id="KW-1185">Reference proteome</keyword>
<evidence type="ECO:0000313" key="2">
    <source>
        <dbReference type="EnsemblProtists" id="EOD17599"/>
    </source>
</evidence>
<dbReference type="EnsemblProtists" id="EOD17599">
    <property type="protein sequence ID" value="EOD17599"/>
    <property type="gene ID" value="EMIHUDRAFT_243949"/>
</dbReference>
<dbReference type="Gene3D" id="3.30.460.10">
    <property type="entry name" value="Beta Polymerase, domain 2"/>
    <property type="match status" value="1"/>
</dbReference>
<dbReference type="Pfam" id="PF01909">
    <property type="entry name" value="NTP_transf_2"/>
    <property type="match status" value="1"/>
</dbReference>
<dbReference type="GeneID" id="17263747"/>
<proteinExistence type="predicted"/>
<accession>A0A0D3J264</accession>
<dbReference type="Proteomes" id="UP000013827">
    <property type="component" value="Unassembled WGS sequence"/>
</dbReference>
<sequence length="320" mass="36386">MQFEKIRVFHGRDCACLVEIAATSTPNLCRESFGKIDISTTSSVDLELTAQEKHGERSFVPPSITSFSSAICHYRRGFELLEYGARKKGTDTEWSDIDVVVVGSSEERETLQRFRNLVFNKEAELLQQLGIRQVIINDEKLTARVPTLKFSLTTNLHAALHVCVLPALAASIDLRSFHIEVLVLCFLLDSRVWPRKAYSGENARAQLLLDLVEFYATRFRPREHYIHHERGTTKMYFVQRQEGRMGDLVMSSLLPASDAEGDAFYDSPRDGGWEQVIKPFFQTISDGIRNQSWSPELEELLGVGRPTRSERFRNRLGGKG</sequence>
<dbReference type="KEGG" id="ehx:EMIHUDRAFT_243949"/>
<dbReference type="AlphaFoldDB" id="A0A0D3J264"/>
<dbReference type="PaxDb" id="2903-EOD17599"/>
<protein>
    <recommendedName>
        <fullName evidence="1">Polymerase nucleotidyl transferase domain-containing protein</fullName>
    </recommendedName>
</protein>
<dbReference type="SUPFAM" id="SSF81301">
    <property type="entry name" value="Nucleotidyltransferase"/>
    <property type="match status" value="1"/>
</dbReference>
<organism evidence="2 3">
    <name type="scientific">Emiliania huxleyi (strain CCMP1516)</name>
    <dbReference type="NCBI Taxonomy" id="280463"/>
    <lineage>
        <taxon>Eukaryota</taxon>
        <taxon>Haptista</taxon>
        <taxon>Haptophyta</taxon>
        <taxon>Prymnesiophyceae</taxon>
        <taxon>Isochrysidales</taxon>
        <taxon>Noelaerhabdaceae</taxon>
        <taxon>Emiliania</taxon>
    </lineage>
</organism>
<feature type="domain" description="Polymerase nucleotidyl transferase" evidence="1">
    <location>
        <begin position="79"/>
        <end position="142"/>
    </location>
</feature>
<reference evidence="3" key="1">
    <citation type="journal article" date="2013" name="Nature">
        <title>Pan genome of the phytoplankton Emiliania underpins its global distribution.</title>
        <authorList>
            <person name="Read B.A."/>
            <person name="Kegel J."/>
            <person name="Klute M.J."/>
            <person name="Kuo A."/>
            <person name="Lefebvre S.C."/>
            <person name="Maumus F."/>
            <person name="Mayer C."/>
            <person name="Miller J."/>
            <person name="Monier A."/>
            <person name="Salamov A."/>
            <person name="Young J."/>
            <person name="Aguilar M."/>
            <person name="Claverie J.M."/>
            <person name="Frickenhaus S."/>
            <person name="Gonzalez K."/>
            <person name="Herman E.K."/>
            <person name="Lin Y.C."/>
            <person name="Napier J."/>
            <person name="Ogata H."/>
            <person name="Sarno A.F."/>
            <person name="Shmutz J."/>
            <person name="Schroeder D."/>
            <person name="de Vargas C."/>
            <person name="Verret F."/>
            <person name="von Dassow P."/>
            <person name="Valentin K."/>
            <person name="Van de Peer Y."/>
            <person name="Wheeler G."/>
            <person name="Dacks J.B."/>
            <person name="Delwiche C.F."/>
            <person name="Dyhrman S.T."/>
            <person name="Glockner G."/>
            <person name="John U."/>
            <person name="Richards T."/>
            <person name="Worden A.Z."/>
            <person name="Zhang X."/>
            <person name="Grigoriev I.V."/>
            <person name="Allen A.E."/>
            <person name="Bidle K."/>
            <person name="Borodovsky M."/>
            <person name="Bowler C."/>
            <person name="Brownlee C."/>
            <person name="Cock J.M."/>
            <person name="Elias M."/>
            <person name="Gladyshev V.N."/>
            <person name="Groth M."/>
            <person name="Guda C."/>
            <person name="Hadaegh A."/>
            <person name="Iglesias-Rodriguez M.D."/>
            <person name="Jenkins J."/>
            <person name="Jones B.M."/>
            <person name="Lawson T."/>
            <person name="Leese F."/>
            <person name="Lindquist E."/>
            <person name="Lobanov A."/>
            <person name="Lomsadze A."/>
            <person name="Malik S.B."/>
            <person name="Marsh M.E."/>
            <person name="Mackinder L."/>
            <person name="Mock T."/>
            <person name="Mueller-Roeber B."/>
            <person name="Pagarete A."/>
            <person name="Parker M."/>
            <person name="Probert I."/>
            <person name="Quesneville H."/>
            <person name="Raines C."/>
            <person name="Rensing S.A."/>
            <person name="Riano-Pachon D.M."/>
            <person name="Richier S."/>
            <person name="Rokitta S."/>
            <person name="Shiraiwa Y."/>
            <person name="Soanes D.M."/>
            <person name="van der Giezen M."/>
            <person name="Wahlund T.M."/>
            <person name="Williams B."/>
            <person name="Wilson W."/>
            <person name="Wolfe G."/>
            <person name="Wurch L.L."/>
        </authorList>
    </citation>
    <scope>NUCLEOTIDE SEQUENCE</scope>
</reference>
<reference evidence="2" key="2">
    <citation type="submission" date="2024-10" db="UniProtKB">
        <authorList>
            <consortium name="EnsemblProtists"/>
        </authorList>
    </citation>
    <scope>IDENTIFICATION</scope>
</reference>
<evidence type="ECO:0000313" key="3">
    <source>
        <dbReference type="Proteomes" id="UP000013827"/>
    </source>
</evidence>
<dbReference type="InterPro" id="IPR043519">
    <property type="entry name" value="NT_sf"/>
</dbReference>